<proteinExistence type="predicted"/>
<comment type="subcellular location">
    <subcellularLocation>
        <location evidence="1">Cell membrane</location>
        <topology evidence="1">Multi-pass membrane protein</topology>
    </subcellularLocation>
</comment>
<dbReference type="Gene3D" id="1.20.144.10">
    <property type="entry name" value="Phosphatidic acid phosphatase type 2/haloperoxidase"/>
    <property type="match status" value="1"/>
</dbReference>
<evidence type="ECO:0000256" key="6">
    <source>
        <dbReference type="ARBA" id="ARBA00022989"/>
    </source>
</evidence>
<dbReference type="PANTHER" id="PTHR14969:SF62">
    <property type="entry name" value="DECAPRENYLPHOSPHORYL-5-PHOSPHORIBOSE PHOSPHATASE RV3807C-RELATED"/>
    <property type="match status" value="1"/>
</dbReference>
<dbReference type="CDD" id="cd01610">
    <property type="entry name" value="PAP2_like"/>
    <property type="match status" value="1"/>
</dbReference>
<dbReference type="SMART" id="SM00014">
    <property type="entry name" value="acidPPc"/>
    <property type="match status" value="1"/>
</dbReference>
<keyword evidence="4 10" id="KW-0812">Transmembrane</keyword>
<evidence type="ECO:0000256" key="5">
    <source>
        <dbReference type="ARBA" id="ARBA00022801"/>
    </source>
</evidence>
<evidence type="ECO:0000256" key="1">
    <source>
        <dbReference type="ARBA" id="ARBA00004651"/>
    </source>
</evidence>
<evidence type="ECO:0000256" key="2">
    <source>
        <dbReference type="ARBA" id="ARBA00012374"/>
    </source>
</evidence>
<keyword evidence="6 10" id="KW-1133">Transmembrane helix</keyword>
<sequence length="174" mass="19405">MLLKRLEQWDQASFCRLFNRSSSRFMFTTSYWLSKTADGPLYLLLAAMLLVLEINAAPSFGQLLLYSFALELPLYLLLKNAIKRPRPADVLSAFIHAHIIPSDRFSLPSGHTAGAFVVATAVAIYYPLFWPLALSWALCIGLSRIMLGVHFPLDVIAGALLGTLCTLCSYMLYI</sequence>
<feature type="domain" description="Phosphatidic acid phosphatase type 2/haloperoxidase" evidence="11">
    <location>
        <begin position="62"/>
        <end position="170"/>
    </location>
</feature>
<evidence type="ECO:0000259" key="11">
    <source>
        <dbReference type="SMART" id="SM00014"/>
    </source>
</evidence>
<keyword evidence="5" id="KW-0378">Hydrolase</keyword>
<comment type="caution">
    <text evidence="12">The sequence shown here is derived from an EMBL/GenBank/DDBJ whole genome shotgun (WGS) entry which is preliminary data.</text>
</comment>
<gene>
    <name evidence="12" type="ORF">GCM10009098_19080</name>
</gene>
<evidence type="ECO:0000256" key="7">
    <source>
        <dbReference type="ARBA" id="ARBA00023136"/>
    </source>
</evidence>
<dbReference type="RefSeq" id="WP_226767247.1">
    <property type="nucleotide sequence ID" value="NZ_BAAAEO010000003.1"/>
</dbReference>
<evidence type="ECO:0000256" key="8">
    <source>
        <dbReference type="ARBA" id="ARBA00032707"/>
    </source>
</evidence>
<evidence type="ECO:0000256" key="10">
    <source>
        <dbReference type="SAM" id="Phobius"/>
    </source>
</evidence>
<evidence type="ECO:0000256" key="9">
    <source>
        <dbReference type="ARBA" id="ARBA00047594"/>
    </source>
</evidence>
<keyword evidence="13" id="KW-1185">Reference proteome</keyword>
<dbReference type="EMBL" id="BAAAEO010000003">
    <property type="protein sequence ID" value="GAA0551615.1"/>
    <property type="molecule type" value="Genomic_DNA"/>
</dbReference>
<evidence type="ECO:0000313" key="12">
    <source>
        <dbReference type="EMBL" id="GAA0551615.1"/>
    </source>
</evidence>
<dbReference type="Proteomes" id="UP001501169">
    <property type="component" value="Unassembled WGS sequence"/>
</dbReference>
<comment type="catalytic activity">
    <reaction evidence="9">
        <text>di-trans,octa-cis-undecaprenyl diphosphate + H2O = di-trans,octa-cis-undecaprenyl phosphate + phosphate + H(+)</text>
        <dbReference type="Rhea" id="RHEA:28094"/>
        <dbReference type="ChEBI" id="CHEBI:15377"/>
        <dbReference type="ChEBI" id="CHEBI:15378"/>
        <dbReference type="ChEBI" id="CHEBI:43474"/>
        <dbReference type="ChEBI" id="CHEBI:58405"/>
        <dbReference type="ChEBI" id="CHEBI:60392"/>
        <dbReference type="EC" id="3.6.1.27"/>
    </reaction>
</comment>
<protein>
    <recommendedName>
        <fullName evidence="2">undecaprenyl-diphosphate phosphatase</fullName>
        <ecNumber evidence="2">3.6.1.27</ecNumber>
    </recommendedName>
    <alternativeName>
        <fullName evidence="8">Undecaprenyl pyrophosphate phosphatase</fullName>
    </alternativeName>
</protein>
<keyword evidence="7 10" id="KW-0472">Membrane</keyword>
<organism evidence="12 13">
    <name type="scientific">Rheinheimera aquimaris</name>
    <dbReference type="NCBI Taxonomy" id="412437"/>
    <lineage>
        <taxon>Bacteria</taxon>
        <taxon>Pseudomonadati</taxon>
        <taxon>Pseudomonadota</taxon>
        <taxon>Gammaproteobacteria</taxon>
        <taxon>Chromatiales</taxon>
        <taxon>Chromatiaceae</taxon>
        <taxon>Rheinheimera</taxon>
    </lineage>
</organism>
<feature type="transmembrane region" description="Helical" evidence="10">
    <location>
        <begin position="63"/>
        <end position="82"/>
    </location>
</feature>
<feature type="transmembrane region" description="Helical" evidence="10">
    <location>
        <begin position="151"/>
        <end position="173"/>
    </location>
</feature>
<evidence type="ECO:0000256" key="3">
    <source>
        <dbReference type="ARBA" id="ARBA00022475"/>
    </source>
</evidence>
<evidence type="ECO:0000313" key="13">
    <source>
        <dbReference type="Proteomes" id="UP001501169"/>
    </source>
</evidence>
<keyword evidence="3" id="KW-1003">Cell membrane</keyword>
<accession>A0ABN1DTZ1</accession>
<feature type="transmembrane region" description="Helical" evidence="10">
    <location>
        <begin position="113"/>
        <end position="139"/>
    </location>
</feature>
<dbReference type="InterPro" id="IPR000326">
    <property type="entry name" value="PAP2/HPO"/>
</dbReference>
<evidence type="ECO:0000256" key="4">
    <source>
        <dbReference type="ARBA" id="ARBA00022692"/>
    </source>
</evidence>
<dbReference type="EC" id="3.6.1.27" evidence="2"/>
<reference evidence="12 13" key="1">
    <citation type="journal article" date="2019" name="Int. J. Syst. Evol. Microbiol.">
        <title>The Global Catalogue of Microorganisms (GCM) 10K type strain sequencing project: providing services to taxonomists for standard genome sequencing and annotation.</title>
        <authorList>
            <consortium name="The Broad Institute Genomics Platform"/>
            <consortium name="The Broad Institute Genome Sequencing Center for Infectious Disease"/>
            <person name="Wu L."/>
            <person name="Ma J."/>
        </authorList>
    </citation>
    <scope>NUCLEOTIDE SEQUENCE [LARGE SCALE GENOMIC DNA]</scope>
    <source>
        <strain evidence="12 13">JCM 14331</strain>
    </source>
</reference>
<dbReference type="SUPFAM" id="SSF48317">
    <property type="entry name" value="Acid phosphatase/Vanadium-dependent haloperoxidase"/>
    <property type="match status" value="1"/>
</dbReference>
<dbReference type="Pfam" id="PF01569">
    <property type="entry name" value="PAP2"/>
    <property type="match status" value="1"/>
</dbReference>
<dbReference type="PANTHER" id="PTHR14969">
    <property type="entry name" value="SPHINGOSINE-1-PHOSPHATE PHOSPHOHYDROLASE"/>
    <property type="match status" value="1"/>
</dbReference>
<feature type="transmembrane region" description="Helical" evidence="10">
    <location>
        <begin position="39"/>
        <end position="56"/>
    </location>
</feature>
<dbReference type="InterPro" id="IPR036938">
    <property type="entry name" value="PAP2/HPO_sf"/>
</dbReference>
<name>A0ABN1DTZ1_9GAMM</name>